<evidence type="ECO:0000256" key="3">
    <source>
        <dbReference type="ARBA" id="ARBA00023004"/>
    </source>
</evidence>
<feature type="domain" description="Calcineurin-like phosphoesterase" evidence="5">
    <location>
        <begin position="13"/>
        <end position="208"/>
    </location>
</feature>
<keyword evidence="2" id="KW-0378">Hydrolase</keyword>
<proteinExistence type="inferred from homology"/>
<dbReference type="PANTHER" id="PTHR42988:SF2">
    <property type="entry name" value="CYCLIC NUCLEOTIDE PHOSPHODIESTERASE CBUA0032-RELATED"/>
    <property type="match status" value="1"/>
</dbReference>
<evidence type="ECO:0000313" key="6">
    <source>
        <dbReference type="EMBL" id="MDV6270816.1"/>
    </source>
</evidence>
<dbReference type="InterPro" id="IPR004843">
    <property type="entry name" value="Calcineurin-like_PHP"/>
</dbReference>
<accession>A0ABU4C2V2</accession>
<dbReference type="Pfam" id="PF00149">
    <property type="entry name" value="Metallophos"/>
    <property type="match status" value="1"/>
</dbReference>
<dbReference type="InterPro" id="IPR050884">
    <property type="entry name" value="CNP_phosphodiesterase-III"/>
</dbReference>
<dbReference type="RefSeq" id="WP_317545243.1">
    <property type="nucleotide sequence ID" value="NZ_JAWLKB010000024.1"/>
</dbReference>
<keyword evidence="3" id="KW-0408">Iron</keyword>
<keyword evidence="1" id="KW-0479">Metal-binding</keyword>
<evidence type="ECO:0000256" key="2">
    <source>
        <dbReference type="ARBA" id="ARBA00022801"/>
    </source>
</evidence>
<dbReference type="Proteomes" id="UP001185927">
    <property type="component" value="Unassembled WGS sequence"/>
</dbReference>
<dbReference type="SUPFAM" id="SSF56300">
    <property type="entry name" value="Metallo-dependent phosphatases"/>
    <property type="match status" value="1"/>
</dbReference>
<gene>
    <name evidence="6" type="ORF">R3Q16_29730</name>
</gene>
<reference evidence="6 7" key="1">
    <citation type="submission" date="2023-10" db="EMBL/GenBank/DDBJ databases">
        <title>Development of a sustainable strategy for remediation of hydrocarbon-contaminated territories based on the waste exchange concept.</title>
        <authorList>
            <person name="Krivoruchko A."/>
        </authorList>
    </citation>
    <scope>NUCLEOTIDE SEQUENCE [LARGE SCALE GENOMIC DNA]</scope>
    <source>
        <strain evidence="6 7">IEGM 1203</strain>
    </source>
</reference>
<evidence type="ECO:0000256" key="1">
    <source>
        <dbReference type="ARBA" id="ARBA00022723"/>
    </source>
</evidence>
<comment type="similarity">
    <text evidence="4">Belongs to the cyclic nucleotide phosphodiesterase class-III family.</text>
</comment>
<sequence length="296" mass="32363">MRTFGQHTDPIHTIVHLSDPHFLADAAALYGSVDTDRTLLAAVNRIAAEIESADAIVVTGDLADRGESDAYDRVAATLEPLAKRLGAQLVWVMGNHDERLPFARRLYGEDIDRPQDRVVDLDGLRLIALDSTVPGYNHGVIDSDQLEWLKAELARPSRHGSILAMHHPPLASPVRLMGLIELRDLSSLRDVVAESDVRAILAGHLHYPTFGTFAGIPVSVASATCYTIDPLAGHREFIGTDSGHAFSLVQVHEQSIVHSVVSPLAADPVTNYTADFIATLERMTSDQRDEAFSRKR</sequence>
<dbReference type="InterPro" id="IPR029052">
    <property type="entry name" value="Metallo-depent_PP-like"/>
</dbReference>
<name>A0ABU4C2V2_RHOGO</name>
<evidence type="ECO:0000259" key="5">
    <source>
        <dbReference type="Pfam" id="PF00149"/>
    </source>
</evidence>
<dbReference type="InterPro" id="IPR026575">
    <property type="entry name" value="GpdQ/CpdA-like"/>
</dbReference>
<dbReference type="CDD" id="cd07402">
    <property type="entry name" value="MPP_GpdQ"/>
    <property type="match status" value="1"/>
</dbReference>
<evidence type="ECO:0000313" key="7">
    <source>
        <dbReference type="Proteomes" id="UP001185927"/>
    </source>
</evidence>
<dbReference type="PANTHER" id="PTHR42988">
    <property type="entry name" value="PHOSPHOHYDROLASE"/>
    <property type="match status" value="1"/>
</dbReference>
<comment type="caution">
    <text evidence="6">The sequence shown here is derived from an EMBL/GenBank/DDBJ whole genome shotgun (WGS) entry which is preliminary data.</text>
</comment>
<dbReference type="Gene3D" id="3.60.21.10">
    <property type="match status" value="1"/>
</dbReference>
<protein>
    <submittedName>
        <fullName evidence="6">Phosphodiesterase</fullName>
    </submittedName>
</protein>
<organism evidence="6 7">
    <name type="scientific">Rhodococcus globerulus</name>
    <dbReference type="NCBI Taxonomy" id="33008"/>
    <lineage>
        <taxon>Bacteria</taxon>
        <taxon>Bacillati</taxon>
        <taxon>Actinomycetota</taxon>
        <taxon>Actinomycetes</taxon>
        <taxon>Mycobacteriales</taxon>
        <taxon>Nocardiaceae</taxon>
        <taxon>Rhodococcus</taxon>
    </lineage>
</organism>
<evidence type="ECO:0000256" key="4">
    <source>
        <dbReference type="ARBA" id="ARBA00025742"/>
    </source>
</evidence>
<keyword evidence="7" id="KW-1185">Reference proteome</keyword>
<dbReference type="EMBL" id="JAWLKB010000024">
    <property type="protein sequence ID" value="MDV6270816.1"/>
    <property type="molecule type" value="Genomic_DNA"/>
</dbReference>